<feature type="domain" description="Cadherin" evidence="11">
    <location>
        <begin position="1302"/>
        <end position="1414"/>
    </location>
</feature>
<feature type="domain" description="Cadherin" evidence="11">
    <location>
        <begin position="597"/>
        <end position="715"/>
    </location>
</feature>
<feature type="domain" description="Cadherin" evidence="11">
    <location>
        <begin position="1205"/>
        <end position="1301"/>
    </location>
</feature>
<keyword evidence="3" id="KW-0677">Repeat</keyword>
<dbReference type="PROSITE" id="PS50268">
    <property type="entry name" value="CADHERIN_2"/>
    <property type="match status" value="9"/>
</dbReference>
<feature type="domain" description="Cadherin" evidence="11">
    <location>
        <begin position="387"/>
        <end position="481"/>
    </location>
</feature>
<feature type="domain" description="Cadherin" evidence="11">
    <location>
        <begin position="952"/>
        <end position="1066"/>
    </location>
</feature>
<dbReference type="OrthoDB" id="3156061at2759"/>
<dbReference type="GO" id="GO:0007156">
    <property type="term" value="P:homophilic cell adhesion via plasma membrane adhesion molecules"/>
    <property type="evidence" value="ECO:0007669"/>
    <property type="project" value="InterPro"/>
</dbReference>
<evidence type="ECO:0000313" key="12">
    <source>
        <dbReference type="EMBL" id="CAH1716856.1"/>
    </source>
</evidence>
<evidence type="ECO:0000256" key="5">
    <source>
        <dbReference type="ARBA" id="ARBA00022989"/>
    </source>
</evidence>
<dbReference type="PANTHER" id="PTHR24028">
    <property type="entry name" value="CADHERIN-87A"/>
    <property type="match status" value="1"/>
</dbReference>
<dbReference type="GO" id="GO:0005886">
    <property type="term" value="C:plasma membrane"/>
    <property type="evidence" value="ECO:0007669"/>
    <property type="project" value="InterPro"/>
</dbReference>
<keyword evidence="5 9" id="KW-1133">Transmembrane helix</keyword>
<comment type="subcellular location">
    <subcellularLocation>
        <location evidence="1">Membrane</location>
        <topology evidence="1">Single-pass membrane protein</topology>
    </subcellularLocation>
</comment>
<evidence type="ECO:0000256" key="10">
    <source>
        <dbReference type="SAM" id="SignalP"/>
    </source>
</evidence>
<dbReference type="Gene3D" id="2.60.40.60">
    <property type="entry name" value="Cadherins"/>
    <property type="match status" value="10"/>
</dbReference>
<dbReference type="InterPro" id="IPR020894">
    <property type="entry name" value="Cadherin_CS"/>
</dbReference>
<feature type="signal peptide" evidence="10">
    <location>
        <begin position="1"/>
        <end position="23"/>
    </location>
</feature>
<dbReference type="PROSITE" id="PS00232">
    <property type="entry name" value="CADHERIN_1"/>
    <property type="match status" value="3"/>
</dbReference>
<gene>
    <name evidence="12" type="ORF">CHIRRI_LOCUS4524</name>
</gene>
<keyword evidence="13" id="KW-1185">Reference proteome</keyword>
<keyword evidence="7" id="KW-0325">Glycoprotein</keyword>
<evidence type="ECO:0000313" key="13">
    <source>
        <dbReference type="Proteomes" id="UP001153620"/>
    </source>
</evidence>
<dbReference type="InterPro" id="IPR002126">
    <property type="entry name" value="Cadherin-like_dom"/>
</dbReference>
<feature type="domain" description="Cadherin" evidence="11">
    <location>
        <begin position="725"/>
        <end position="825"/>
    </location>
</feature>
<keyword evidence="4 8" id="KW-0106">Calcium</keyword>
<evidence type="ECO:0000256" key="4">
    <source>
        <dbReference type="ARBA" id="ARBA00022837"/>
    </source>
</evidence>
<evidence type="ECO:0000256" key="3">
    <source>
        <dbReference type="ARBA" id="ARBA00022737"/>
    </source>
</evidence>
<dbReference type="InterPro" id="IPR015919">
    <property type="entry name" value="Cadherin-like_sf"/>
</dbReference>
<dbReference type="GO" id="GO:0005509">
    <property type="term" value="F:calcium ion binding"/>
    <property type="evidence" value="ECO:0007669"/>
    <property type="project" value="UniProtKB-UniRule"/>
</dbReference>
<organism evidence="12 13">
    <name type="scientific">Chironomus riparius</name>
    <dbReference type="NCBI Taxonomy" id="315576"/>
    <lineage>
        <taxon>Eukaryota</taxon>
        <taxon>Metazoa</taxon>
        <taxon>Ecdysozoa</taxon>
        <taxon>Arthropoda</taxon>
        <taxon>Hexapoda</taxon>
        <taxon>Insecta</taxon>
        <taxon>Pterygota</taxon>
        <taxon>Neoptera</taxon>
        <taxon>Endopterygota</taxon>
        <taxon>Diptera</taxon>
        <taxon>Nematocera</taxon>
        <taxon>Chironomoidea</taxon>
        <taxon>Chironomidae</taxon>
        <taxon>Chironominae</taxon>
        <taxon>Chironomus</taxon>
    </lineage>
</organism>
<dbReference type="InterPro" id="IPR050174">
    <property type="entry name" value="Protocadherin/Cadherin-CA"/>
</dbReference>
<reference evidence="12" key="1">
    <citation type="submission" date="2022-01" db="EMBL/GenBank/DDBJ databases">
        <authorList>
            <person name="King R."/>
        </authorList>
    </citation>
    <scope>NUCLEOTIDE SEQUENCE</scope>
</reference>
<accession>A0A9P0NGI6</accession>
<evidence type="ECO:0000256" key="8">
    <source>
        <dbReference type="PROSITE-ProRule" id="PRU00043"/>
    </source>
</evidence>
<keyword evidence="6 9" id="KW-0472">Membrane</keyword>
<dbReference type="PANTHER" id="PTHR24028:SF328">
    <property type="entry name" value="CADHERIN-3"/>
    <property type="match status" value="1"/>
</dbReference>
<feature type="transmembrane region" description="Helical" evidence="9">
    <location>
        <begin position="1526"/>
        <end position="1548"/>
    </location>
</feature>
<dbReference type="SMART" id="SM00112">
    <property type="entry name" value="CA"/>
    <property type="match status" value="10"/>
</dbReference>
<feature type="domain" description="Cadherin" evidence="11">
    <location>
        <begin position="482"/>
        <end position="589"/>
    </location>
</feature>
<dbReference type="PRINTS" id="PR00205">
    <property type="entry name" value="CADHERIN"/>
</dbReference>
<name>A0A9P0NGI6_9DIPT</name>
<dbReference type="SUPFAM" id="SSF49313">
    <property type="entry name" value="Cadherin-like"/>
    <property type="match status" value="8"/>
</dbReference>
<protein>
    <recommendedName>
        <fullName evidence="11">Cadherin domain-containing protein</fullName>
    </recommendedName>
</protein>
<feature type="chain" id="PRO_5040382786" description="Cadherin domain-containing protein" evidence="10">
    <location>
        <begin position="24"/>
        <end position="1639"/>
    </location>
</feature>
<reference evidence="12" key="2">
    <citation type="submission" date="2022-10" db="EMBL/GenBank/DDBJ databases">
        <authorList>
            <consortium name="ENA_rothamsted_submissions"/>
            <consortium name="culmorum"/>
            <person name="King R."/>
        </authorList>
    </citation>
    <scope>NUCLEOTIDE SEQUENCE</scope>
</reference>
<feature type="domain" description="Cadherin" evidence="11">
    <location>
        <begin position="277"/>
        <end position="362"/>
    </location>
</feature>
<dbReference type="Proteomes" id="UP001153620">
    <property type="component" value="Chromosome 1"/>
</dbReference>
<sequence>MKRISDKQLSFLMFIFLVKIACSDWTSPFLITERVEDVTIDLRLSDYVSLTMKEEIISPFTVAYLNEYSGNDTPVIMPFSAGQSINLGLKFEKNNTRWNMIVTKTQDFENEDNRRYIFELKVGLISVTVVIIIENIFDNSPSVSYENPCVVEELTEENYESQCVYKVMDLDGMMNNTIRFEVHGNFNESEIFDFKINSSLNEEYSETYSLLLKKPLFYDIRFYYSFRATVYDIANNQFSFNIIVEVKDMPNKPPMWIRVFASAQFFEKEAQEFQAEAIDGDTGINDPICYTLIFDEDKDFSNLITIEETTGKIQVKPIDRDSLKIEVFPFYIKAYECQDETSWINNSAVLLVDDLNDNIPLIYFNATKNVIEMYEETFYTLFETSELLIIDADLGTNAMYSVKLERENFASAFNIIPRIGYQEQSTFSISVLNQNLLDYENLEFQSFDISIIATEVYDSSHSSEKTFHINLLNWNDELPEFESDGYVFNINETVGSDFSIGFVKASDRDIDDEIEYFLNDKISEKIFINMTSGELTTILDKTFDYEQQSIFTFQVFARDTLQTRNESTHTTSTQIQINVIDVNDTPPTIVLPRTFLTVTENGLDALITNEIEVYDPDTSADLRVFIDWSQSIASGLDVEIEDYENCVEIFEKELNNNRLKGTLKSSSTKIIDYEKFQILFLTITAVDLKTEVNDNSTSAVLTVFVLDVNDNAPEFVGNTLEVNRSVIEESESDVFIGFLHAVDKDGPGYNDISFTLIPRDNKTNEWVKIGNKSGELSVAKNKSIDCDIPKRFYLEYDVKISDGELENFGNISIAINDINNKIPKLIFFEDVIEIYENSSDLLLKTIEANDSDRDEPHNVLQYTINYQSNFELQRFFTINLTSGELRVKKLDEYNILDRDIEPSEYSIPIYIEDNLGIGARNGIQHIVQIILLDVNDNAPQMPINLDFTTALINEDLKKSTIIVDKLYAPDIDEGFNAEVLYEILSIDPVTVDREQLQYKNLFVLDNYENKYTRIKTGIDLKGYSGTWCLKILAVDRGNETIGGYSLSSESSYQIKIDPFNYNIPIITFPSKNNNIIRFDYGASEIGKNLVLLNGSNFPAFEAFDDDAGIFGDVTFAFEPDTQSYFEFKKNDKRLSELHLKSIVEKKVYEITVIAFDGGNYRSDYLSVSFAFVDKTSEPSFDYNTWRTVFTENQTGLEEFQNIPEAIDPKNIGIQNGELEFKIFYYLDDSYRPEDAQFFTLNSSTKVLRLNKMLDREVVDYHSIRIIASNKETMPDLRFVSDKALLYVEVDVDDVNDNAPSFIYEQYAVGISERDNLEKNLLTLEATDPDLYDVINYKILKDTIETSNSELMYLKDSAFVVNSISGALLLNFEVKSTMSGYFTFQVEACDLANHTDTTNIKIFIVAELNRVTFSFKNTVDEVKAADQLTLAQIFADAYNAECIIDDILPYQTLTGIVDEKETNFRVHFVKDNEAISAEEIKQRSSDISFITELVSTLNTRLALTLKGLPTYNSGNDINNVNSKIMEIILAIVAGVLCILLVAVITLYTTQRRSFNRQLKALSEQKSDIDYQKFQNVKALPNTNIYAGTNNQFNPVMIRDLEETKNFESRSIDSNDSDDFADLSKNQIFNISSKIDSSSSV</sequence>
<keyword evidence="2 9" id="KW-0812">Transmembrane</keyword>
<evidence type="ECO:0000256" key="9">
    <source>
        <dbReference type="SAM" id="Phobius"/>
    </source>
</evidence>
<evidence type="ECO:0000259" key="11">
    <source>
        <dbReference type="PROSITE" id="PS50268"/>
    </source>
</evidence>
<keyword evidence="10" id="KW-0732">Signal</keyword>
<dbReference type="EMBL" id="OU895877">
    <property type="protein sequence ID" value="CAH1716856.1"/>
    <property type="molecule type" value="Genomic_DNA"/>
</dbReference>
<evidence type="ECO:0000256" key="2">
    <source>
        <dbReference type="ARBA" id="ARBA00022692"/>
    </source>
</evidence>
<evidence type="ECO:0000256" key="6">
    <source>
        <dbReference type="ARBA" id="ARBA00023136"/>
    </source>
</evidence>
<dbReference type="CDD" id="cd11304">
    <property type="entry name" value="Cadherin_repeat"/>
    <property type="match status" value="7"/>
</dbReference>
<evidence type="ECO:0000256" key="1">
    <source>
        <dbReference type="ARBA" id="ARBA00004167"/>
    </source>
</evidence>
<feature type="domain" description="Cadherin" evidence="11">
    <location>
        <begin position="845"/>
        <end position="941"/>
    </location>
</feature>
<proteinExistence type="predicted"/>
<evidence type="ECO:0000256" key="7">
    <source>
        <dbReference type="ARBA" id="ARBA00023180"/>
    </source>
</evidence>